<sequence>MAGWLDPTAYPCSPESDRAQQYRIFSFFSRHPAVVLRWIMPQRATFPTSV</sequence>
<name>A0A484HD21_9ZZZZ</name>
<dbReference type="EMBL" id="LR026963">
    <property type="protein sequence ID" value="VBB69722.1"/>
    <property type="molecule type" value="Genomic_DNA"/>
</dbReference>
<proteinExistence type="predicted"/>
<organism evidence="1">
    <name type="scientific">invertebrate metagenome</name>
    <dbReference type="NCBI Taxonomy" id="1711999"/>
    <lineage>
        <taxon>unclassified sequences</taxon>
        <taxon>metagenomes</taxon>
        <taxon>organismal metagenomes</taxon>
    </lineage>
</organism>
<dbReference type="AlphaFoldDB" id="A0A484HD21"/>
<accession>A0A484HD21</accession>
<reference evidence="1" key="1">
    <citation type="submission" date="2018-10" db="EMBL/GenBank/DDBJ databases">
        <authorList>
            <person name="Gruber-Vodicka H."/>
            <person name="Jaeckle O."/>
        </authorList>
    </citation>
    <scope>NUCLEOTIDE SEQUENCE</scope>
</reference>
<evidence type="ECO:0000313" key="1">
    <source>
        <dbReference type="EMBL" id="VBB69722.1"/>
    </source>
</evidence>
<gene>
    <name evidence="1" type="ORF">RIEGSTA812A_PEG_1195</name>
</gene>
<protein>
    <submittedName>
        <fullName evidence="1">Uncharacterized protein</fullName>
    </submittedName>
</protein>